<dbReference type="InterPro" id="IPR017452">
    <property type="entry name" value="GPCR_Rhodpsn_7TM"/>
</dbReference>
<evidence type="ECO:0000259" key="6">
    <source>
        <dbReference type="PROSITE" id="PS50262"/>
    </source>
</evidence>
<evidence type="ECO:0000313" key="7">
    <source>
        <dbReference type="EMBL" id="CAF1029935.1"/>
    </source>
</evidence>
<keyword evidence="2 5" id="KW-0812">Transmembrane</keyword>
<dbReference type="Gene3D" id="1.20.1070.10">
    <property type="entry name" value="Rhodopsin 7-helix transmembrane proteins"/>
    <property type="match status" value="1"/>
</dbReference>
<evidence type="ECO:0000256" key="4">
    <source>
        <dbReference type="ARBA" id="ARBA00023136"/>
    </source>
</evidence>
<proteinExistence type="predicted"/>
<accession>A0A814IWJ2</accession>
<protein>
    <recommendedName>
        <fullName evidence="6">G-protein coupled receptors family 1 profile domain-containing protein</fullName>
    </recommendedName>
</protein>
<feature type="transmembrane region" description="Helical" evidence="5">
    <location>
        <begin position="59"/>
        <end position="78"/>
    </location>
</feature>
<keyword evidence="3 5" id="KW-1133">Transmembrane helix</keyword>
<feature type="transmembrane region" description="Helical" evidence="5">
    <location>
        <begin position="98"/>
        <end position="120"/>
    </location>
</feature>
<dbReference type="AlphaFoldDB" id="A0A814IWJ2"/>
<feature type="transmembrane region" description="Helical" evidence="5">
    <location>
        <begin position="237"/>
        <end position="255"/>
    </location>
</feature>
<evidence type="ECO:0000313" key="8">
    <source>
        <dbReference type="Proteomes" id="UP000663845"/>
    </source>
</evidence>
<feature type="transmembrane region" description="Helical" evidence="5">
    <location>
        <begin position="140"/>
        <end position="164"/>
    </location>
</feature>
<dbReference type="Pfam" id="PF00001">
    <property type="entry name" value="7tm_1"/>
    <property type="match status" value="1"/>
</dbReference>
<evidence type="ECO:0000256" key="2">
    <source>
        <dbReference type="ARBA" id="ARBA00022692"/>
    </source>
</evidence>
<name>A0A814IWJ2_9BILA</name>
<dbReference type="SUPFAM" id="SSF81321">
    <property type="entry name" value="Family A G protein-coupled receptor-like"/>
    <property type="match status" value="1"/>
</dbReference>
<reference evidence="7" key="1">
    <citation type="submission" date="2021-02" db="EMBL/GenBank/DDBJ databases">
        <authorList>
            <person name="Nowell W R."/>
        </authorList>
    </citation>
    <scope>NUCLEOTIDE SEQUENCE</scope>
</reference>
<dbReference type="GO" id="GO:0004930">
    <property type="term" value="F:G protein-coupled receptor activity"/>
    <property type="evidence" value="ECO:0007669"/>
    <property type="project" value="InterPro"/>
</dbReference>
<gene>
    <name evidence="7" type="ORF">JYZ213_LOCUS17541</name>
</gene>
<comment type="subcellular location">
    <subcellularLocation>
        <location evidence="1">Membrane</location>
    </subcellularLocation>
</comment>
<dbReference type="PROSITE" id="PS50262">
    <property type="entry name" value="G_PROTEIN_RECEP_F1_2"/>
    <property type="match status" value="1"/>
</dbReference>
<feature type="transmembrane region" description="Helical" evidence="5">
    <location>
        <begin position="275"/>
        <end position="295"/>
    </location>
</feature>
<feature type="transmembrane region" description="Helical" evidence="5">
    <location>
        <begin position="199"/>
        <end position="217"/>
    </location>
</feature>
<evidence type="ECO:0000256" key="1">
    <source>
        <dbReference type="ARBA" id="ARBA00004370"/>
    </source>
</evidence>
<dbReference type="Proteomes" id="UP000663845">
    <property type="component" value="Unassembled WGS sequence"/>
</dbReference>
<keyword evidence="4 5" id="KW-0472">Membrane</keyword>
<evidence type="ECO:0000256" key="3">
    <source>
        <dbReference type="ARBA" id="ARBA00022989"/>
    </source>
</evidence>
<organism evidence="7 8">
    <name type="scientific">Adineta steineri</name>
    <dbReference type="NCBI Taxonomy" id="433720"/>
    <lineage>
        <taxon>Eukaryota</taxon>
        <taxon>Metazoa</taxon>
        <taxon>Spiralia</taxon>
        <taxon>Gnathifera</taxon>
        <taxon>Rotifera</taxon>
        <taxon>Eurotatoria</taxon>
        <taxon>Bdelloidea</taxon>
        <taxon>Adinetida</taxon>
        <taxon>Adinetidae</taxon>
        <taxon>Adineta</taxon>
    </lineage>
</organism>
<dbReference type="EMBL" id="CAJNOG010000165">
    <property type="protein sequence ID" value="CAF1029935.1"/>
    <property type="molecule type" value="Genomic_DNA"/>
</dbReference>
<sequence length="329" mass="38527">MTTNTNDSQTAFESLEVSIPRPIRFWLFLLSDFPSIICSFILLIYFFKNQTARQTLNNHVIIILIVFGLGVELIDVPSHLAYIINSGIVKPSTPATCLIWWFVTYGLYNGEQIFLAWAAIERHILIFNVQWTLTKRGQFYAHYLPLIVLLLYVLLFYTYAIFLFPCENTYDYTLPVCNASPCYQDDPIMGMWDFILNNLLPGLLIAFVSIILLVRVIRQKRRLKQQIQWHKYRRMTIQLLSMAILAIIFILPLNLLSLAHLCGLSEDIGAEEEQYLFYIAYIFTFLIPIVCLYSTPELYKKIKMKLWCRRQHRIGVNTINDRTNNTIRQ</sequence>
<dbReference type="InterPro" id="IPR000276">
    <property type="entry name" value="GPCR_Rhodpsn"/>
</dbReference>
<dbReference type="GO" id="GO:0016020">
    <property type="term" value="C:membrane"/>
    <property type="evidence" value="ECO:0007669"/>
    <property type="project" value="UniProtKB-SubCell"/>
</dbReference>
<evidence type="ECO:0000256" key="5">
    <source>
        <dbReference type="SAM" id="Phobius"/>
    </source>
</evidence>
<feature type="domain" description="G-protein coupled receptors family 1 profile" evidence="6">
    <location>
        <begin position="38"/>
        <end position="299"/>
    </location>
</feature>
<feature type="transmembrane region" description="Helical" evidence="5">
    <location>
        <begin position="25"/>
        <end position="47"/>
    </location>
</feature>
<comment type="caution">
    <text evidence="7">The sequence shown here is derived from an EMBL/GenBank/DDBJ whole genome shotgun (WGS) entry which is preliminary data.</text>
</comment>